<gene>
    <name evidence="8" type="ORF">CEUSTIGMA_g7528.t1</name>
</gene>
<evidence type="ECO:0000313" key="9">
    <source>
        <dbReference type="Proteomes" id="UP000232323"/>
    </source>
</evidence>
<organism evidence="8 9">
    <name type="scientific">Chlamydomonas eustigma</name>
    <dbReference type="NCBI Taxonomy" id="1157962"/>
    <lineage>
        <taxon>Eukaryota</taxon>
        <taxon>Viridiplantae</taxon>
        <taxon>Chlorophyta</taxon>
        <taxon>core chlorophytes</taxon>
        <taxon>Chlorophyceae</taxon>
        <taxon>CS clade</taxon>
        <taxon>Chlamydomonadales</taxon>
        <taxon>Chlamydomonadaceae</taxon>
        <taxon>Chlamydomonas</taxon>
    </lineage>
</organism>
<evidence type="ECO:0000256" key="5">
    <source>
        <dbReference type="ARBA" id="ARBA00023065"/>
    </source>
</evidence>
<dbReference type="Proteomes" id="UP000232323">
    <property type="component" value="Unassembled WGS sequence"/>
</dbReference>
<dbReference type="OrthoDB" id="1262810at2759"/>
<comment type="similarity">
    <text evidence="2">Belongs to the ATPase delta chain family.</text>
</comment>
<dbReference type="STRING" id="1157962.A0A250XBE7"/>
<proteinExistence type="inferred from homology"/>
<accession>A0A250XBE7</accession>
<dbReference type="PRINTS" id="PR00125">
    <property type="entry name" value="ATPASEDELTA"/>
</dbReference>
<evidence type="ECO:0000256" key="2">
    <source>
        <dbReference type="ARBA" id="ARBA00007046"/>
    </source>
</evidence>
<dbReference type="InterPro" id="IPR026015">
    <property type="entry name" value="ATP_synth_OSCP/delta_N_sf"/>
</dbReference>
<evidence type="ECO:0000256" key="4">
    <source>
        <dbReference type="ARBA" id="ARBA00022781"/>
    </source>
</evidence>
<evidence type="ECO:0000256" key="3">
    <source>
        <dbReference type="ARBA" id="ARBA00022448"/>
    </source>
</evidence>
<comment type="subcellular location">
    <subcellularLocation>
        <location evidence="1">Membrane</location>
    </subcellularLocation>
</comment>
<dbReference type="Gene3D" id="1.10.520.20">
    <property type="entry name" value="N-terminal domain of the delta subunit of the F1F0-ATP synthase"/>
    <property type="match status" value="1"/>
</dbReference>
<evidence type="ECO:0000256" key="6">
    <source>
        <dbReference type="ARBA" id="ARBA00023136"/>
    </source>
</evidence>
<name>A0A250XBE7_9CHLO</name>
<keyword evidence="9" id="KW-1185">Reference proteome</keyword>
<dbReference type="SUPFAM" id="SSF47928">
    <property type="entry name" value="N-terminal domain of the delta subunit of the F1F0-ATP synthase"/>
    <property type="match status" value="1"/>
</dbReference>
<keyword evidence="5" id="KW-0406">Ion transport</keyword>
<keyword evidence="4" id="KW-0375">Hydrogen ion transport</keyword>
<sequence>MLLRAAASLLRQADKFNNASAMVRSFASAAPAKVKESADIKLPTPPLQLYGMSASIATLVWQIASKENVLDKVQDEIHQFSEAILTLPDLRRMATDPLFPPIVRKAVIDKVLKDSTATEVTKRLFSSLAEENVLAATFDIAKAFDDLQLAHKKEIYCTIVTAQPLDKMERDEVRKEALKYVEKGFKLVAKEKVDKKILGGFVLEFEDRLVDMSDSKKDEEYRTLVDKLERDLLG</sequence>
<dbReference type="InterPro" id="IPR000711">
    <property type="entry name" value="ATPase_OSCP/dsu"/>
</dbReference>
<comment type="caution">
    <text evidence="8">The sequence shown here is derived from an EMBL/GenBank/DDBJ whole genome shotgun (WGS) entry which is preliminary data.</text>
</comment>
<dbReference type="GO" id="GO:0016020">
    <property type="term" value="C:membrane"/>
    <property type="evidence" value="ECO:0007669"/>
    <property type="project" value="UniProtKB-SubCell"/>
</dbReference>
<evidence type="ECO:0000256" key="7">
    <source>
        <dbReference type="ARBA" id="ARBA00023310"/>
    </source>
</evidence>
<dbReference type="AlphaFoldDB" id="A0A250XBE7"/>
<dbReference type="EMBL" id="BEGY01000048">
    <property type="protein sequence ID" value="GAX80090.1"/>
    <property type="molecule type" value="Genomic_DNA"/>
</dbReference>
<dbReference type="Pfam" id="PF00213">
    <property type="entry name" value="OSCP"/>
    <property type="match status" value="1"/>
</dbReference>
<dbReference type="GO" id="GO:0046933">
    <property type="term" value="F:proton-transporting ATP synthase activity, rotational mechanism"/>
    <property type="evidence" value="ECO:0007669"/>
    <property type="project" value="InterPro"/>
</dbReference>
<keyword evidence="7" id="KW-0066">ATP synthesis</keyword>
<evidence type="ECO:0000313" key="8">
    <source>
        <dbReference type="EMBL" id="GAX80090.1"/>
    </source>
</evidence>
<keyword evidence="6" id="KW-0472">Membrane</keyword>
<keyword evidence="3" id="KW-0813">Transport</keyword>
<evidence type="ECO:0000256" key="1">
    <source>
        <dbReference type="ARBA" id="ARBA00004370"/>
    </source>
</evidence>
<protein>
    <recommendedName>
        <fullName evidence="10">ATP synthase subunit O, mitochondrial</fullName>
    </recommendedName>
</protein>
<evidence type="ECO:0008006" key="10">
    <source>
        <dbReference type="Google" id="ProtNLM"/>
    </source>
</evidence>
<dbReference type="HAMAP" id="MF_01416">
    <property type="entry name" value="ATP_synth_delta_bact"/>
    <property type="match status" value="1"/>
</dbReference>
<reference evidence="8 9" key="1">
    <citation type="submission" date="2017-08" db="EMBL/GenBank/DDBJ databases">
        <title>Acidophilic green algal genome provides insights into adaptation to an acidic environment.</title>
        <authorList>
            <person name="Hirooka S."/>
            <person name="Hirose Y."/>
            <person name="Kanesaki Y."/>
            <person name="Higuchi S."/>
            <person name="Fujiwara T."/>
            <person name="Onuma R."/>
            <person name="Era A."/>
            <person name="Ohbayashi R."/>
            <person name="Uzuka A."/>
            <person name="Nozaki H."/>
            <person name="Yoshikawa H."/>
            <person name="Miyagishima S.Y."/>
        </authorList>
    </citation>
    <scope>NUCLEOTIDE SEQUENCE [LARGE SCALE GENOMIC DNA]</scope>
    <source>
        <strain evidence="8 9">NIES-2499</strain>
    </source>
</reference>
<dbReference type="PANTHER" id="PTHR11910">
    <property type="entry name" value="ATP SYNTHASE DELTA CHAIN"/>
    <property type="match status" value="1"/>
</dbReference>